<dbReference type="EMBL" id="CAMXCT010006517">
    <property type="protein sequence ID" value="CAI4015162.1"/>
    <property type="molecule type" value="Genomic_DNA"/>
</dbReference>
<organism evidence="4">
    <name type="scientific">Cladocopium goreaui</name>
    <dbReference type="NCBI Taxonomy" id="2562237"/>
    <lineage>
        <taxon>Eukaryota</taxon>
        <taxon>Sar</taxon>
        <taxon>Alveolata</taxon>
        <taxon>Dinophyceae</taxon>
        <taxon>Suessiales</taxon>
        <taxon>Symbiodiniaceae</taxon>
        <taxon>Cladocopium</taxon>
    </lineage>
</organism>
<dbReference type="OrthoDB" id="441534at2759"/>
<dbReference type="Gene3D" id="3.15.10.20">
    <property type="entry name" value="Activator of Hsp90 ATPase Aha1, N-terminal domain"/>
    <property type="match status" value="1"/>
</dbReference>
<keyword evidence="6" id="KW-1185">Reference proteome</keyword>
<evidence type="ECO:0000313" key="6">
    <source>
        <dbReference type="Proteomes" id="UP001152797"/>
    </source>
</evidence>
<dbReference type="InterPro" id="IPR036338">
    <property type="entry name" value="Aha1"/>
</dbReference>
<name>A0A9P1GLD0_9DINO</name>
<comment type="similarity">
    <text evidence="1">Belongs to the AHA1 family.</text>
</comment>
<dbReference type="GO" id="GO:0001671">
    <property type="term" value="F:ATPase activator activity"/>
    <property type="evidence" value="ECO:0007669"/>
    <property type="project" value="InterPro"/>
</dbReference>
<comment type="caution">
    <text evidence="4">The sequence shown here is derived from an EMBL/GenBank/DDBJ whole genome shotgun (WGS) entry which is preliminary data.</text>
</comment>
<feature type="region of interest" description="Disordered" evidence="2">
    <location>
        <begin position="1"/>
        <end position="29"/>
    </location>
</feature>
<dbReference type="Pfam" id="PF09229">
    <property type="entry name" value="Aha1_N"/>
    <property type="match status" value="1"/>
</dbReference>
<dbReference type="AlphaFoldDB" id="A0A9P1GLD0"/>
<dbReference type="InterPro" id="IPR015310">
    <property type="entry name" value="AHSA1-like_N"/>
</dbReference>
<dbReference type="EMBL" id="CAMXCT020006517">
    <property type="protein sequence ID" value="CAL1168537.1"/>
    <property type="molecule type" value="Genomic_DNA"/>
</dbReference>
<evidence type="ECO:0000313" key="4">
    <source>
        <dbReference type="EMBL" id="CAI4015162.1"/>
    </source>
</evidence>
<dbReference type="GO" id="GO:0051087">
    <property type="term" value="F:protein-folding chaperone binding"/>
    <property type="evidence" value="ECO:0007669"/>
    <property type="project" value="InterPro"/>
</dbReference>
<protein>
    <submittedName>
        <fullName evidence="5">Activator of Hsp90 ATPase AHSA1-like N-terminal domain-containing protein</fullName>
    </submittedName>
</protein>
<evidence type="ECO:0000313" key="5">
    <source>
        <dbReference type="EMBL" id="CAL4802474.1"/>
    </source>
</evidence>
<dbReference type="Proteomes" id="UP001152797">
    <property type="component" value="Unassembled WGS sequence"/>
</dbReference>
<evidence type="ECO:0000256" key="1">
    <source>
        <dbReference type="ARBA" id="ARBA00006817"/>
    </source>
</evidence>
<feature type="domain" description="Activator of Hsp90 ATPase AHSA1-like N-terminal" evidence="3">
    <location>
        <begin position="59"/>
        <end position="147"/>
    </location>
</feature>
<accession>A0A9P1GLD0</accession>
<dbReference type="SUPFAM" id="SSF103111">
    <property type="entry name" value="Activator of Hsp90 ATPase, Aha1"/>
    <property type="match status" value="1"/>
</dbReference>
<proteinExistence type="inferred from homology"/>
<dbReference type="EMBL" id="CAMXCT030006517">
    <property type="protein sequence ID" value="CAL4802474.1"/>
    <property type="molecule type" value="Genomic_DNA"/>
</dbReference>
<gene>
    <name evidence="4" type="ORF">C1SCF055_LOCUS40008</name>
</gene>
<sequence length="230" mass="25745">MPLNYSKFDHLVDSDDEKPDPQAAAEARRKMLEEMRAKVEDSEGSKASSTDRFSYAEGDCNEVAQELLKLCVAKAPSVKVANGVLSVALVEKVEGEASTFQVRGQTRHTWDMNFKVRWTYQWMGSNFEEGPQRAEGQMAVCDFTDATTLRNEKNPPILRKNWVDKGKLDLPRQKEVEKALGGKPWPAVDGTLLASVVSCLEVFTDELPKRTQHAVQQKKEMREAAAQAEA</sequence>
<reference evidence="5 6" key="2">
    <citation type="submission" date="2024-05" db="EMBL/GenBank/DDBJ databases">
        <authorList>
            <person name="Chen Y."/>
            <person name="Shah S."/>
            <person name="Dougan E. K."/>
            <person name="Thang M."/>
            <person name="Chan C."/>
        </authorList>
    </citation>
    <scope>NUCLEOTIDE SEQUENCE [LARGE SCALE GENOMIC DNA]</scope>
</reference>
<evidence type="ECO:0000256" key="2">
    <source>
        <dbReference type="SAM" id="MobiDB-lite"/>
    </source>
</evidence>
<evidence type="ECO:0000259" key="3">
    <source>
        <dbReference type="Pfam" id="PF09229"/>
    </source>
</evidence>
<reference evidence="4" key="1">
    <citation type="submission" date="2022-10" db="EMBL/GenBank/DDBJ databases">
        <authorList>
            <person name="Chen Y."/>
            <person name="Dougan E. K."/>
            <person name="Chan C."/>
            <person name="Rhodes N."/>
            <person name="Thang M."/>
        </authorList>
    </citation>
    <scope>NUCLEOTIDE SEQUENCE</scope>
</reference>